<organism evidence="1 2">
    <name type="scientific">Kaistia nematophila</name>
    <dbReference type="NCBI Taxonomy" id="2994654"/>
    <lineage>
        <taxon>Bacteria</taxon>
        <taxon>Pseudomonadati</taxon>
        <taxon>Pseudomonadota</taxon>
        <taxon>Alphaproteobacteria</taxon>
        <taxon>Hyphomicrobiales</taxon>
        <taxon>Kaistiaceae</taxon>
        <taxon>Kaistia</taxon>
    </lineage>
</organism>
<dbReference type="Proteomes" id="UP001144805">
    <property type="component" value="Unassembled WGS sequence"/>
</dbReference>
<sequence length="68" mass="7374">MGHAEKIIDEEQDALDKRVDNLLAAHNGDARAAIETLLLTADSRTARISFGYVRGRLPTTGRDPDAAI</sequence>
<evidence type="ECO:0000313" key="1">
    <source>
        <dbReference type="EMBL" id="MCX5571507.1"/>
    </source>
</evidence>
<dbReference type="AlphaFoldDB" id="A0A9X3E697"/>
<dbReference type="RefSeq" id="WP_266340466.1">
    <property type="nucleotide sequence ID" value="NZ_JAPKNK010000010.1"/>
</dbReference>
<dbReference type="EMBL" id="JAPKNK010000010">
    <property type="protein sequence ID" value="MCX5571507.1"/>
    <property type="molecule type" value="Genomic_DNA"/>
</dbReference>
<keyword evidence="2" id="KW-1185">Reference proteome</keyword>
<reference evidence="1" key="1">
    <citation type="submission" date="2022-11" db="EMBL/GenBank/DDBJ databases">
        <title>Biodiversity and phylogenetic relationships of bacteria.</title>
        <authorList>
            <person name="Machado R.A.R."/>
            <person name="Bhat A."/>
            <person name="Loulou A."/>
            <person name="Kallel S."/>
        </authorList>
    </citation>
    <scope>NUCLEOTIDE SEQUENCE</scope>
    <source>
        <strain evidence="1">K-TC2</strain>
    </source>
</reference>
<protein>
    <submittedName>
        <fullName evidence="1">Uncharacterized protein</fullName>
    </submittedName>
</protein>
<comment type="caution">
    <text evidence="1">The sequence shown here is derived from an EMBL/GenBank/DDBJ whole genome shotgun (WGS) entry which is preliminary data.</text>
</comment>
<evidence type="ECO:0000313" key="2">
    <source>
        <dbReference type="Proteomes" id="UP001144805"/>
    </source>
</evidence>
<gene>
    <name evidence="1" type="ORF">OSH07_20070</name>
</gene>
<name>A0A9X3E697_9HYPH</name>
<accession>A0A9X3E697</accession>
<proteinExistence type="predicted"/>